<feature type="compositionally biased region" description="Basic and acidic residues" evidence="1">
    <location>
        <begin position="60"/>
        <end position="69"/>
    </location>
</feature>
<evidence type="ECO:0000256" key="1">
    <source>
        <dbReference type="SAM" id="MobiDB-lite"/>
    </source>
</evidence>
<dbReference type="EMBL" id="SRLO01001240">
    <property type="protein sequence ID" value="TNN39873.1"/>
    <property type="molecule type" value="Genomic_DNA"/>
</dbReference>
<sequence>MEAKLKGRQCTDIITWPRTDWLSMEGSRPCRLLPDFTCQHPGSIETPRPRWGPRQHRAHREPIQTQREEESSEEVQDLTMA</sequence>
<reference evidence="2 3" key="1">
    <citation type="submission" date="2019-03" db="EMBL/GenBank/DDBJ databases">
        <title>First draft genome of Liparis tanakae, snailfish: a comprehensive survey of snailfish specific genes.</title>
        <authorList>
            <person name="Kim W."/>
            <person name="Song I."/>
            <person name="Jeong J.-H."/>
            <person name="Kim D."/>
            <person name="Kim S."/>
            <person name="Ryu S."/>
            <person name="Song J.Y."/>
            <person name="Lee S.K."/>
        </authorList>
    </citation>
    <scope>NUCLEOTIDE SEQUENCE [LARGE SCALE GENOMIC DNA]</scope>
    <source>
        <tissue evidence="2">Muscle</tissue>
    </source>
</reference>
<keyword evidence="3" id="KW-1185">Reference proteome</keyword>
<feature type="region of interest" description="Disordered" evidence="1">
    <location>
        <begin position="41"/>
        <end position="81"/>
    </location>
</feature>
<dbReference type="Proteomes" id="UP000314294">
    <property type="component" value="Unassembled WGS sequence"/>
</dbReference>
<evidence type="ECO:0000313" key="2">
    <source>
        <dbReference type="EMBL" id="TNN39873.1"/>
    </source>
</evidence>
<accession>A0A4Z2FGI7</accession>
<comment type="caution">
    <text evidence="2">The sequence shown here is derived from an EMBL/GenBank/DDBJ whole genome shotgun (WGS) entry which is preliminary data.</text>
</comment>
<evidence type="ECO:0000313" key="3">
    <source>
        <dbReference type="Proteomes" id="UP000314294"/>
    </source>
</evidence>
<gene>
    <name evidence="2" type="ORF">EYF80_049963</name>
</gene>
<organism evidence="2 3">
    <name type="scientific">Liparis tanakae</name>
    <name type="common">Tanaka's snailfish</name>
    <dbReference type="NCBI Taxonomy" id="230148"/>
    <lineage>
        <taxon>Eukaryota</taxon>
        <taxon>Metazoa</taxon>
        <taxon>Chordata</taxon>
        <taxon>Craniata</taxon>
        <taxon>Vertebrata</taxon>
        <taxon>Euteleostomi</taxon>
        <taxon>Actinopterygii</taxon>
        <taxon>Neopterygii</taxon>
        <taxon>Teleostei</taxon>
        <taxon>Neoteleostei</taxon>
        <taxon>Acanthomorphata</taxon>
        <taxon>Eupercaria</taxon>
        <taxon>Perciformes</taxon>
        <taxon>Cottioidei</taxon>
        <taxon>Cottales</taxon>
        <taxon>Liparidae</taxon>
        <taxon>Liparis</taxon>
    </lineage>
</organism>
<proteinExistence type="predicted"/>
<dbReference type="AlphaFoldDB" id="A0A4Z2FGI7"/>
<feature type="compositionally biased region" description="Acidic residues" evidence="1">
    <location>
        <begin position="70"/>
        <end position="81"/>
    </location>
</feature>
<protein>
    <submittedName>
        <fullName evidence="2">Uncharacterized protein</fullName>
    </submittedName>
</protein>
<name>A0A4Z2FGI7_9TELE</name>